<feature type="domain" description="Gfo/Idh/MocA-like oxidoreductase N-terminal" evidence="3">
    <location>
        <begin position="31"/>
        <end position="151"/>
    </location>
</feature>
<dbReference type="AlphaFoldDB" id="A0A6M5Z4D7"/>
<dbReference type="InterPro" id="IPR036291">
    <property type="entry name" value="NAD(P)-bd_dom_sf"/>
</dbReference>
<accession>A0A6M5Z4D7</accession>
<dbReference type="PANTHER" id="PTHR43708:SF5">
    <property type="entry name" value="CONSERVED EXPRESSED OXIDOREDUCTASE (EUROFUNG)-RELATED"/>
    <property type="match status" value="1"/>
</dbReference>
<reference evidence="6" key="1">
    <citation type="submission" date="2020-05" db="EMBL/GenBank/DDBJ databases">
        <title>Frigoriglobus tundricola gen. nov., sp. nov., a psychrotolerant cellulolytic planctomycete of the family Gemmataceae with two divergent copies of 16S rRNA gene.</title>
        <authorList>
            <person name="Kulichevskaya I.S."/>
            <person name="Ivanova A.A."/>
            <person name="Naumoff D.G."/>
            <person name="Beletsky A.V."/>
            <person name="Rijpstra W.I.C."/>
            <person name="Sinninghe Damste J.S."/>
            <person name="Mardanov A.V."/>
            <person name="Ravin N.V."/>
            <person name="Dedysh S.N."/>
        </authorList>
    </citation>
    <scope>NUCLEOTIDE SEQUENCE [LARGE SCALE GENOMIC DNA]</scope>
    <source>
        <strain evidence="6">PL17</strain>
    </source>
</reference>
<dbReference type="KEGG" id="ftj:FTUN_7968"/>
<keyword evidence="2" id="KW-0560">Oxidoreductase</keyword>
<dbReference type="InterPro" id="IPR051317">
    <property type="entry name" value="Gfo/Idh/MocA_oxidoreduct"/>
</dbReference>
<dbReference type="EMBL" id="CP053452">
    <property type="protein sequence ID" value="QJX00342.1"/>
    <property type="molecule type" value="Genomic_DNA"/>
</dbReference>
<evidence type="ECO:0000259" key="4">
    <source>
        <dbReference type="Pfam" id="PF22725"/>
    </source>
</evidence>
<dbReference type="InterPro" id="IPR000683">
    <property type="entry name" value="Gfo/Idh/MocA-like_OxRdtase_N"/>
</dbReference>
<dbReference type="SUPFAM" id="SSF55347">
    <property type="entry name" value="Glyceraldehyde-3-phosphate dehydrogenase-like, C-terminal domain"/>
    <property type="match status" value="1"/>
</dbReference>
<evidence type="ECO:0000256" key="2">
    <source>
        <dbReference type="ARBA" id="ARBA00023002"/>
    </source>
</evidence>
<dbReference type="GO" id="GO:0000166">
    <property type="term" value="F:nucleotide binding"/>
    <property type="evidence" value="ECO:0007669"/>
    <property type="project" value="InterPro"/>
</dbReference>
<comment type="similarity">
    <text evidence="1">Belongs to the Gfo/Idh/MocA family.</text>
</comment>
<evidence type="ECO:0000313" key="6">
    <source>
        <dbReference type="Proteomes" id="UP000503447"/>
    </source>
</evidence>
<evidence type="ECO:0000313" key="5">
    <source>
        <dbReference type="EMBL" id="QJX00342.1"/>
    </source>
</evidence>
<dbReference type="RefSeq" id="WP_227254605.1">
    <property type="nucleotide sequence ID" value="NZ_CP053452.2"/>
</dbReference>
<name>A0A6M5Z4D7_9BACT</name>
<feature type="domain" description="GFO/IDH/MocA-like oxidoreductase" evidence="4">
    <location>
        <begin position="160"/>
        <end position="283"/>
    </location>
</feature>
<dbReference type="GO" id="GO:0016491">
    <property type="term" value="F:oxidoreductase activity"/>
    <property type="evidence" value="ECO:0007669"/>
    <property type="project" value="UniProtKB-KW"/>
</dbReference>
<dbReference type="Pfam" id="PF01408">
    <property type="entry name" value="GFO_IDH_MocA"/>
    <property type="match status" value="1"/>
</dbReference>
<protein>
    <submittedName>
        <fullName evidence="5">1,5-anhydro-D-fructose reductase</fullName>
    </submittedName>
</protein>
<proteinExistence type="inferred from homology"/>
<dbReference type="Gene3D" id="3.30.360.10">
    <property type="entry name" value="Dihydrodipicolinate Reductase, domain 2"/>
    <property type="match status" value="1"/>
</dbReference>
<sequence>MKFSHYKSGMNDPADLALNYRPALPRRTDWRIGCVGAGFIMRDCHLVAYRNAGFNPIAIASRNEATAKEVATRHSIPTVQSVEALLANTDVEILDVAVPPDAQPDLIRRAVEAGKGRLRGVLAQKPLALSVGVAKELVALCADAGITLAVNQNMRYDQSVRAAKDVLNRGWLGEVVLATIDMRAVPHWMPWAEGLPSLSTFVMSIHHLDTFRYWLGTPDRVLASTRPDPRTKFPHRDGINLYILEYETGARAASWDDVWTGPSKEGVAGDIGIRWRIEGTDGLMRGTIGWPKYPAREPSTLELSTRQHPSCWLKPQWDDVWFPDAFVGTMAQLLTAVESGTEPEISGRDNVETVALCEAVLAAATEHRVVRVSDLLGQA</sequence>
<dbReference type="PANTHER" id="PTHR43708">
    <property type="entry name" value="CONSERVED EXPRESSED OXIDOREDUCTASE (EUROFUNG)"/>
    <property type="match status" value="1"/>
</dbReference>
<gene>
    <name evidence="5" type="ORF">FTUN_7968</name>
</gene>
<dbReference type="Gene3D" id="3.40.50.720">
    <property type="entry name" value="NAD(P)-binding Rossmann-like Domain"/>
    <property type="match status" value="1"/>
</dbReference>
<dbReference type="Pfam" id="PF22725">
    <property type="entry name" value="GFO_IDH_MocA_C3"/>
    <property type="match status" value="1"/>
</dbReference>
<organism evidence="5 6">
    <name type="scientific">Frigoriglobus tundricola</name>
    <dbReference type="NCBI Taxonomy" id="2774151"/>
    <lineage>
        <taxon>Bacteria</taxon>
        <taxon>Pseudomonadati</taxon>
        <taxon>Planctomycetota</taxon>
        <taxon>Planctomycetia</taxon>
        <taxon>Gemmatales</taxon>
        <taxon>Gemmataceae</taxon>
        <taxon>Frigoriglobus</taxon>
    </lineage>
</organism>
<dbReference type="InterPro" id="IPR055170">
    <property type="entry name" value="GFO_IDH_MocA-like_dom"/>
</dbReference>
<dbReference type="SUPFAM" id="SSF51735">
    <property type="entry name" value="NAD(P)-binding Rossmann-fold domains"/>
    <property type="match status" value="1"/>
</dbReference>
<dbReference type="Proteomes" id="UP000503447">
    <property type="component" value="Chromosome"/>
</dbReference>
<evidence type="ECO:0000259" key="3">
    <source>
        <dbReference type="Pfam" id="PF01408"/>
    </source>
</evidence>
<evidence type="ECO:0000256" key="1">
    <source>
        <dbReference type="ARBA" id="ARBA00010928"/>
    </source>
</evidence>
<keyword evidence="6" id="KW-1185">Reference proteome</keyword>